<dbReference type="AlphaFoldDB" id="A0A9W7TDU7"/>
<evidence type="ECO:0000313" key="2">
    <source>
        <dbReference type="EMBL" id="KAI7794691.1"/>
    </source>
</evidence>
<evidence type="ECO:0000256" key="1">
    <source>
        <dbReference type="SAM" id="MobiDB-lite"/>
    </source>
</evidence>
<sequence>SWKVYHKAVRSDKQEGGASLACGSSTASSAAHTGPLGHRAAGCDGPASPETELFTTFLKAGKCLPSAAQQATCERLSGQRRETDWTMEVICGQAGLIIVYEQ</sequence>
<reference evidence="2" key="1">
    <citation type="submission" date="2021-02" db="EMBL/GenBank/DDBJ databases">
        <title>Comparative genomics reveals that relaxation of natural selection precedes convergent phenotypic evolution of cavefish.</title>
        <authorList>
            <person name="Peng Z."/>
        </authorList>
    </citation>
    <scope>NUCLEOTIDE SEQUENCE</scope>
    <source>
        <tissue evidence="2">Muscle</tissue>
    </source>
</reference>
<keyword evidence="3" id="KW-1185">Reference proteome</keyword>
<feature type="region of interest" description="Disordered" evidence="1">
    <location>
        <begin position="12"/>
        <end position="45"/>
    </location>
</feature>
<accession>A0A9W7TDU7</accession>
<dbReference type="EMBL" id="JAFHDT010000021">
    <property type="protein sequence ID" value="KAI7794691.1"/>
    <property type="molecule type" value="Genomic_DNA"/>
</dbReference>
<evidence type="ECO:0000313" key="3">
    <source>
        <dbReference type="Proteomes" id="UP001059041"/>
    </source>
</evidence>
<organism evidence="2 3">
    <name type="scientific">Triplophysa rosa</name>
    <name type="common">Cave loach</name>
    <dbReference type="NCBI Taxonomy" id="992332"/>
    <lineage>
        <taxon>Eukaryota</taxon>
        <taxon>Metazoa</taxon>
        <taxon>Chordata</taxon>
        <taxon>Craniata</taxon>
        <taxon>Vertebrata</taxon>
        <taxon>Euteleostomi</taxon>
        <taxon>Actinopterygii</taxon>
        <taxon>Neopterygii</taxon>
        <taxon>Teleostei</taxon>
        <taxon>Ostariophysi</taxon>
        <taxon>Cypriniformes</taxon>
        <taxon>Nemacheilidae</taxon>
        <taxon>Triplophysa</taxon>
    </lineage>
</organism>
<protein>
    <submittedName>
        <fullName evidence="2">Uncharacterized protein</fullName>
    </submittedName>
</protein>
<feature type="compositionally biased region" description="Low complexity" evidence="1">
    <location>
        <begin position="16"/>
        <end position="31"/>
    </location>
</feature>
<proteinExistence type="predicted"/>
<gene>
    <name evidence="2" type="ORF">IRJ41_021659</name>
</gene>
<dbReference type="Proteomes" id="UP001059041">
    <property type="component" value="Linkage Group LG21"/>
</dbReference>
<name>A0A9W7TDU7_TRIRA</name>
<comment type="caution">
    <text evidence="2">The sequence shown here is derived from an EMBL/GenBank/DDBJ whole genome shotgun (WGS) entry which is preliminary data.</text>
</comment>
<feature type="non-terminal residue" evidence="2">
    <location>
        <position position="102"/>
    </location>
</feature>